<protein>
    <recommendedName>
        <fullName evidence="9">Cytochrome P450</fullName>
    </recommendedName>
</protein>
<feature type="signal peptide" evidence="6">
    <location>
        <begin position="1"/>
        <end position="17"/>
    </location>
</feature>
<sequence>MVHWVPLVESLLRRLLALFSRPKYDLDKIPGPWREALPLLGNVLPLLRPDFHRVVLQWADQYGGIVRGKFLWHDGLLVTDPAALATICGRGEGALDKAAALYSPINFMCTPHGHSNLLTSPADEKWRAVRKAIALSFSFGNIKKKFPIIRERTYELVAWLRRVGPKESVDVDQAALKVTLDVIGLTAFGHDYGCVRLAEVPPSHLLRVLPRAFTEVMRRIANPLRALLPRAFKNGPKGHQSFVDFQEHMKQLLREMKARPPGRGDTDIGAQLYRVLEASRLEAEKASKAQGGRKVVPAITEERILSEIGILFVEGFETTGHTISWTLFNIATTPGVQEAAAAELASLGLLVRPRAEGGRVVARELELDDIKRMPYITACVKEAMRMFPVVSVMGRITERPTRVGPYLVPAGTPIATPLFAIQNTIHNWVKPEEFRPERWRDVPLESYVVDMRAKEGVVGDADARSSPANDAKGKSPVPAAANRPTAAPAGPVEAVASPPPAPASRPAVSASAAPPPSAECVVVSTPPPPPVERKTTSASPSPPLVERKTTRSISITERKVSRVVPLPTDPPARSFSHKESRRRREEPEDDVDEDISSGFAKRTGISFMPFSEGPRSCVGQSLAKLEVMTVLAVLLSNFRIELAEEVRAGGRAVCWYGSGGEMGGREGVRQRESTHLTLQTRGIRGIRMHLYPRDEE</sequence>
<dbReference type="PANTHER" id="PTHR24305:SF166">
    <property type="entry name" value="CYTOCHROME P450 12A4, MITOCHONDRIAL-RELATED"/>
    <property type="match status" value="1"/>
</dbReference>
<feature type="compositionally biased region" description="Basic and acidic residues" evidence="5">
    <location>
        <begin position="576"/>
        <end position="586"/>
    </location>
</feature>
<dbReference type="Gene3D" id="1.10.630.10">
    <property type="entry name" value="Cytochrome P450"/>
    <property type="match status" value="2"/>
</dbReference>
<dbReference type="InterPro" id="IPR002401">
    <property type="entry name" value="Cyt_P450_E_grp-I"/>
</dbReference>
<dbReference type="PRINTS" id="PR00463">
    <property type="entry name" value="EP450I"/>
</dbReference>
<feature type="region of interest" description="Disordered" evidence="5">
    <location>
        <begin position="459"/>
        <end position="595"/>
    </location>
</feature>
<dbReference type="CDD" id="cd00302">
    <property type="entry name" value="cytochrome_P450"/>
    <property type="match status" value="1"/>
</dbReference>
<keyword evidence="3 4" id="KW-0479">Metal-binding</keyword>
<keyword evidence="3 4" id="KW-0349">Heme</keyword>
<dbReference type="Pfam" id="PF00067">
    <property type="entry name" value="p450"/>
    <property type="match status" value="2"/>
</dbReference>
<evidence type="ECO:0000313" key="7">
    <source>
        <dbReference type="EMBL" id="KXZ56708.1"/>
    </source>
</evidence>
<comment type="similarity">
    <text evidence="2 4">Belongs to the cytochrome P450 family.</text>
</comment>
<comment type="cofactor">
    <cofactor evidence="1 3">
        <name>heme</name>
        <dbReference type="ChEBI" id="CHEBI:30413"/>
    </cofactor>
</comment>
<dbReference type="GO" id="GO:0016705">
    <property type="term" value="F:oxidoreductase activity, acting on paired donors, with incorporation or reduction of molecular oxygen"/>
    <property type="evidence" value="ECO:0007669"/>
    <property type="project" value="InterPro"/>
</dbReference>
<dbReference type="EMBL" id="LSYV01000002">
    <property type="protein sequence ID" value="KXZ56708.1"/>
    <property type="molecule type" value="Genomic_DNA"/>
</dbReference>
<gene>
    <name evidence="7" type="ORF">GPECTOR_1g638</name>
</gene>
<dbReference type="InterPro" id="IPR017972">
    <property type="entry name" value="Cyt_P450_CS"/>
</dbReference>
<dbReference type="InterPro" id="IPR050121">
    <property type="entry name" value="Cytochrome_P450_monoxygenase"/>
</dbReference>
<dbReference type="GO" id="GO:0020037">
    <property type="term" value="F:heme binding"/>
    <property type="evidence" value="ECO:0007669"/>
    <property type="project" value="InterPro"/>
</dbReference>
<dbReference type="SUPFAM" id="SSF48264">
    <property type="entry name" value="Cytochrome P450"/>
    <property type="match status" value="2"/>
</dbReference>
<dbReference type="PROSITE" id="PS00086">
    <property type="entry name" value="CYTOCHROME_P450"/>
    <property type="match status" value="1"/>
</dbReference>
<organism evidence="7 8">
    <name type="scientific">Gonium pectorale</name>
    <name type="common">Green alga</name>
    <dbReference type="NCBI Taxonomy" id="33097"/>
    <lineage>
        <taxon>Eukaryota</taxon>
        <taxon>Viridiplantae</taxon>
        <taxon>Chlorophyta</taxon>
        <taxon>core chlorophytes</taxon>
        <taxon>Chlorophyceae</taxon>
        <taxon>CS clade</taxon>
        <taxon>Chlamydomonadales</taxon>
        <taxon>Volvocaceae</taxon>
        <taxon>Gonium</taxon>
    </lineage>
</organism>
<dbReference type="GO" id="GO:0005506">
    <property type="term" value="F:iron ion binding"/>
    <property type="evidence" value="ECO:0007669"/>
    <property type="project" value="InterPro"/>
</dbReference>
<keyword evidence="8" id="KW-1185">Reference proteome</keyword>
<dbReference type="STRING" id="33097.A0A150H4F0"/>
<evidence type="ECO:0000256" key="4">
    <source>
        <dbReference type="RuleBase" id="RU000461"/>
    </source>
</evidence>
<evidence type="ECO:0008006" key="9">
    <source>
        <dbReference type="Google" id="ProtNLM"/>
    </source>
</evidence>
<reference evidence="8" key="1">
    <citation type="journal article" date="2016" name="Nat. Commun.">
        <title>The Gonium pectorale genome demonstrates co-option of cell cycle regulation during the evolution of multicellularity.</title>
        <authorList>
            <person name="Hanschen E.R."/>
            <person name="Marriage T.N."/>
            <person name="Ferris P.J."/>
            <person name="Hamaji T."/>
            <person name="Toyoda A."/>
            <person name="Fujiyama A."/>
            <person name="Neme R."/>
            <person name="Noguchi H."/>
            <person name="Minakuchi Y."/>
            <person name="Suzuki M."/>
            <person name="Kawai-Toyooka H."/>
            <person name="Smith D.R."/>
            <person name="Sparks H."/>
            <person name="Anderson J."/>
            <person name="Bakaric R."/>
            <person name="Luria V."/>
            <person name="Karger A."/>
            <person name="Kirschner M.W."/>
            <person name="Durand P.M."/>
            <person name="Michod R.E."/>
            <person name="Nozaki H."/>
            <person name="Olson B.J."/>
        </authorList>
    </citation>
    <scope>NUCLEOTIDE SEQUENCE [LARGE SCALE GENOMIC DNA]</scope>
    <source>
        <strain evidence="8">NIES-2863</strain>
    </source>
</reference>
<keyword evidence="3 4" id="KW-0408">Iron</keyword>
<evidence type="ECO:0000256" key="5">
    <source>
        <dbReference type="SAM" id="MobiDB-lite"/>
    </source>
</evidence>
<evidence type="ECO:0000256" key="3">
    <source>
        <dbReference type="PIRSR" id="PIRSR602401-1"/>
    </source>
</evidence>
<evidence type="ECO:0000256" key="6">
    <source>
        <dbReference type="SAM" id="SignalP"/>
    </source>
</evidence>
<feature type="compositionally biased region" description="Low complexity" evidence="5">
    <location>
        <begin position="476"/>
        <end position="496"/>
    </location>
</feature>
<dbReference type="GO" id="GO:0004497">
    <property type="term" value="F:monooxygenase activity"/>
    <property type="evidence" value="ECO:0007669"/>
    <property type="project" value="UniProtKB-KW"/>
</dbReference>
<accession>A0A150H4F0</accession>
<feature type="binding site" description="axial binding residue" evidence="3">
    <location>
        <position position="617"/>
    </location>
    <ligand>
        <name>heme</name>
        <dbReference type="ChEBI" id="CHEBI:30413"/>
    </ligand>
    <ligandPart>
        <name>Fe</name>
        <dbReference type="ChEBI" id="CHEBI:18248"/>
    </ligandPart>
</feature>
<dbReference type="OrthoDB" id="6764281at2759"/>
<feature type="compositionally biased region" description="Low complexity" evidence="5">
    <location>
        <begin position="504"/>
        <end position="524"/>
    </location>
</feature>
<dbReference type="InterPro" id="IPR036396">
    <property type="entry name" value="Cyt_P450_sf"/>
</dbReference>
<feature type="chain" id="PRO_5007562373" description="Cytochrome P450" evidence="6">
    <location>
        <begin position="18"/>
        <end position="696"/>
    </location>
</feature>
<keyword evidence="6" id="KW-0732">Signal</keyword>
<comment type="caution">
    <text evidence="7">The sequence shown here is derived from an EMBL/GenBank/DDBJ whole genome shotgun (WGS) entry which is preliminary data.</text>
</comment>
<evidence type="ECO:0000313" key="8">
    <source>
        <dbReference type="Proteomes" id="UP000075714"/>
    </source>
</evidence>
<keyword evidence="4" id="KW-0503">Monooxygenase</keyword>
<dbReference type="InterPro" id="IPR001128">
    <property type="entry name" value="Cyt_P450"/>
</dbReference>
<keyword evidence="4" id="KW-0560">Oxidoreductase</keyword>
<dbReference type="AlphaFoldDB" id="A0A150H4F0"/>
<dbReference type="PRINTS" id="PR00385">
    <property type="entry name" value="P450"/>
</dbReference>
<dbReference type="PANTHER" id="PTHR24305">
    <property type="entry name" value="CYTOCHROME P450"/>
    <property type="match status" value="1"/>
</dbReference>
<name>A0A150H4F0_GONPE</name>
<dbReference type="Proteomes" id="UP000075714">
    <property type="component" value="Unassembled WGS sequence"/>
</dbReference>
<evidence type="ECO:0000256" key="2">
    <source>
        <dbReference type="ARBA" id="ARBA00010617"/>
    </source>
</evidence>
<evidence type="ECO:0000256" key="1">
    <source>
        <dbReference type="ARBA" id="ARBA00001971"/>
    </source>
</evidence>
<proteinExistence type="inferred from homology"/>